<proteinExistence type="predicted"/>
<evidence type="ECO:0000259" key="2">
    <source>
        <dbReference type="Pfam" id="PF13355"/>
    </source>
</evidence>
<feature type="domain" description="Plastid division protein CDP1-like IMS" evidence="2">
    <location>
        <begin position="721"/>
        <end position="838"/>
    </location>
</feature>
<evidence type="ECO:0008006" key="6">
    <source>
        <dbReference type="Google" id="ProtNLM"/>
    </source>
</evidence>
<gene>
    <name evidence="4" type="ORF">ZIOFF_006624</name>
</gene>
<dbReference type="GO" id="GO:0009706">
    <property type="term" value="C:chloroplast inner membrane"/>
    <property type="evidence" value="ECO:0007669"/>
    <property type="project" value="TreeGrafter"/>
</dbReference>
<feature type="transmembrane region" description="Helical" evidence="1">
    <location>
        <begin position="611"/>
        <end position="633"/>
    </location>
</feature>
<evidence type="ECO:0000259" key="3">
    <source>
        <dbReference type="Pfam" id="PF25515"/>
    </source>
</evidence>
<keyword evidence="1" id="KW-1133">Transmembrane helix</keyword>
<dbReference type="InterPro" id="IPR025344">
    <property type="entry name" value="CDP1-like_IMS"/>
</dbReference>
<dbReference type="PANTHER" id="PTHR33925:SF2">
    <property type="entry name" value="PLASTID DIVISION PROTEIN CDP1, CHLOROPLASTIC"/>
    <property type="match status" value="1"/>
</dbReference>
<dbReference type="Pfam" id="PF13355">
    <property type="entry name" value="ARC6-like_IMS"/>
    <property type="match status" value="1"/>
</dbReference>
<dbReference type="EMBL" id="JACMSC010000002">
    <property type="protein sequence ID" value="KAG6532772.1"/>
    <property type="molecule type" value="Genomic_DNA"/>
</dbReference>
<dbReference type="PANTHER" id="PTHR33925">
    <property type="entry name" value="PLASTID DIVISION PROTEIN CDP1, CHLOROPLASTIC-RELATED"/>
    <property type="match status" value="1"/>
</dbReference>
<evidence type="ECO:0000256" key="1">
    <source>
        <dbReference type="SAM" id="Phobius"/>
    </source>
</evidence>
<reference evidence="4 5" key="1">
    <citation type="submission" date="2020-08" db="EMBL/GenBank/DDBJ databases">
        <title>Plant Genome Project.</title>
        <authorList>
            <person name="Zhang R.-G."/>
        </authorList>
    </citation>
    <scope>NUCLEOTIDE SEQUENCE [LARGE SCALE GENOMIC DNA]</scope>
    <source>
        <tissue evidence="4">Rhizome</tissue>
    </source>
</reference>
<feature type="domain" description="Plastid division protein CDP1-like 1st alpha solenoid" evidence="3">
    <location>
        <begin position="157"/>
        <end position="311"/>
    </location>
</feature>
<evidence type="ECO:0000313" key="4">
    <source>
        <dbReference type="EMBL" id="KAG6532772.1"/>
    </source>
</evidence>
<comment type="caution">
    <text evidence="4">The sequence shown here is derived from an EMBL/GenBank/DDBJ whole genome shotgun (WGS) entry which is preliminary data.</text>
</comment>
<sequence length="847" mass="94760">MALSPAVLGLPVQWRSCLHPAERRRVLAIFGASYLGERRLHRDSTPETKSLPSRMEVAGQGKMKILETPNVGNGKVRDGVDIPVTCFQLLGVTVKSEKDEIVKAVMELKSSAIEDGYTTDIVVSRQELLMDIRDKLLFEPEYAGDVKEKVPPKSFLRIPWCWLPGALCLLQEVIRNLMQVGEEKLVLEIGQAALKLPNAKAYNHDLLFSMALAECSIAKVCFEKTKISEGFEALARAQYLLRSSISLHKIPLLSQIEESLEDLAPACTLELLSLPHSPESTERRRGALAALQELVRQGLDVEPSCRVQDWPCFLSQAMNKLIALEIVDLLSWDTLAVIRKNKKSIESQSQKVIIDFGCFYLAMMAHIALGFSTRNTEMITRAKNTCECLIASEGATDLKFEEAFCSFLLGQHGTMEAIEKLNQLLVIRSSTTHNSLSSMSVMEKNKDTGSLNQALVKLLIREFSLRLKLSYARRTTEIYQENWLKDEVLCLFPDTRDCSPSLTNFFGRPKRILITGNQQIAKKALASTIQSVSSFDLLPEHGASCGQALHVSSTNHLGEAVKQLAPVNLQMQKAEGGTAGTASLRSQLKNLESDRKRFWESWFMKGDTAGMIAYMTLFGCILLGSFKLFALQFTHSRIPHTTKSYQPRIVSEAADIKYCKPGSIDLGITSQMWKFWVMLSENFQNKINFGSLQQSWPSQDVSSPVSASVAINKQEMPIKEAEALVKQWQYIKAEALGPEHQIQLLPSILSGTMLMKWQDLASSAKVRCCFWRFVLLQTSIVRAEILSDGIDSEIAEIEALLEEAAELIDGTEAKTPSYYSSYKVFYILRRHEDGSWKFCEGGVENQI</sequence>
<dbReference type="InterPro" id="IPR044685">
    <property type="entry name" value="CPD1-like"/>
</dbReference>
<keyword evidence="5" id="KW-1185">Reference proteome</keyword>
<organism evidence="4 5">
    <name type="scientific">Zingiber officinale</name>
    <name type="common">Ginger</name>
    <name type="synonym">Amomum zingiber</name>
    <dbReference type="NCBI Taxonomy" id="94328"/>
    <lineage>
        <taxon>Eukaryota</taxon>
        <taxon>Viridiplantae</taxon>
        <taxon>Streptophyta</taxon>
        <taxon>Embryophyta</taxon>
        <taxon>Tracheophyta</taxon>
        <taxon>Spermatophyta</taxon>
        <taxon>Magnoliopsida</taxon>
        <taxon>Liliopsida</taxon>
        <taxon>Zingiberales</taxon>
        <taxon>Zingiberaceae</taxon>
        <taxon>Zingiber</taxon>
    </lineage>
</organism>
<dbReference type="Proteomes" id="UP000734854">
    <property type="component" value="Unassembled WGS sequence"/>
</dbReference>
<keyword evidence="1" id="KW-0812">Transmembrane</keyword>
<dbReference type="GO" id="GO:0010020">
    <property type="term" value="P:chloroplast fission"/>
    <property type="evidence" value="ECO:0007669"/>
    <property type="project" value="TreeGrafter"/>
</dbReference>
<evidence type="ECO:0000313" key="5">
    <source>
        <dbReference type="Proteomes" id="UP000734854"/>
    </source>
</evidence>
<name>A0A8J5HVS8_ZINOF</name>
<protein>
    <recommendedName>
        <fullName evidence="6">ARC6 IMS domain-containing protein</fullName>
    </recommendedName>
</protein>
<accession>A0A8J5HVS8</accession>
<dbReference type="InterPro" id="IPR058032">
    <property type="entry name" value="CDP1-like_a_solenoid_1"/>
</dbReference>
<dbReference type="Pfam" id="PF25515">
    <property type="entry name" value="Arm_PDR"/>
    <property type="match status" value="1"/>
</dbReference>
<dbReference type="AlphaFoldDB" id="A0A8J5HVS8"/>
<keyword evidence="1" id="KW-0472">Membrane</keyword>